<dbReference type="InterPro" id="IPR000683">
    <property type="entry name" value="Gfo/Idh/MocA-like_OxRdtase_N"/>
</dbReference>
<dbReference type="EMBL" id="DXEM01000031">
    <property type="protein sequence ID" value="HIX68339.1"/>
    <property type="molecule type" value="Genomic_DNA"/>
</dbReference>
<gene>
    <name evidence="3" type="ORF">H9735_09535</name>
</gene>
<evidence type="ECO:0000313" key="3">
    <source>
        <dbReference type="EMBL" id="HIX68339.1"/>
    </source>
</evidence>
<dbReference type="Pfam" id="PF22725">
    <property type="entry name" value="GFO_IDH_MocA_C3"/>
    <property type="match status" value="1"/>
</dbReference>
<dbReference type="SUPFAM" id="SSF55347">
    <property type="entry name" value="Glyceraldehyde-3-phosphate dehydrogenase-like, C-terminal domain"/>
    <property type="match status" value="1"/>
</dbReference>
<reference evidence="3" key="2">
    <citation type="submission" date="2021-04" db="EMBL/GenBank/DDBJ databases">
        <authorList>
            <person name="Gilroy R."/>
        </authorList>
    </citation>
    <scope>NUCLEOTIDE SEQUENCE</scope>
    <source>
        <strain evidence="3">CHK191-13928</strain>
    </source>
</reference>
<dbReference type="AlphaFoldDB" id="A0A9D2BAL4"/>
<evidence type="ECO:0000313" key="4">
    <source>
        <dbReference type="Proteomes" id="UP000886721"/>
    </source>
</evidence>
<dbReference type="InterPro" id="IPR055170">
    <property type="entry name" value="GFO_IDH_MocA-like_dom"/>
</dbReference>
<dbReference type="PANTHER" id="PTHR43054:SF1">
    <property type="entry name" value="SCYLLO-INOSITOL 2-DEHYDROGENASE (NADP(+)) IOLU"/>
    <property type="match status" value="1"/>
</dbReference>
<reference evidence="3" key="1">
    <citation type="journal article" date="2021" name="PeerJ">
        <title>Extensive microbial diversity within the chicken gut microbiome revealed by metagenomics and culture.</title>
        <authorList>
            <person name="Gilroy R."/>
            <person name="Ravi A."/>
            <person name="Getino M."/>
            <person name="Pursley I."/>
            <person name="Horton D.L."/>
            <person name="Alikhan N.F."/>
            <person name="Baker D."/>
            <person name="Gharbi K."/>
            <person name="Hall N."/>
            <person name="Watson M."/>
            <person name="Adriaenssens E.M."/>
            <person name="Foster-Nyarko E."/>
            <person name="Jarju S."/>
            <person name="Secka A."/>
            <person name="Antonio M."/>
            <person name="Oren A."/>
            <person name="Chaudhuri R.R."/>
            <person name="La Ragione R."/>
            <person name="Hildebrand F."/>
            <person name="Pallen M.J."/>
        </authorList>
    </citation>
    <scope>NUCLEOTIDE SEQUENCE</scope>
    <source>
        <strain evidence="3">CHK191-13928</strain>
    </source>
</reference>
<dbReference type="GO" id="GO:0000166">
    <property type="term" value="F:nucleotide binding"/>
    <property type="evidence" value="ECO:0007669"/>
    <property type="project" value="InterPro"/>
</dbReference>
<dbReference type="Gene3D" id="3.40.50.720">
    <property type="entry name" value="NAD(P)-binding Rossmann-like Domain"/>
    <property type="match status" value="1"/>
</dbReference>
<dbReference type="Gene3D" id="3.30.360.10">
    <property type="entry name" value="Dihydrodipicolinate Reductase, domain 2"/>
    <property type="match status" value="1"/>
</dbReference>
<name>A0A9D2BAL4_9FIRM</name>
<proteinExistence type="predicted"/>
<comment type="caution">
    <text evidence="3">The sequence shown here is derived from an EMBL/GenBank/DDBJ whole genome shotgun (WGS) entry which is preliminary data.</text>
</comment>
<protein>
    <submittedName>
        <fullName evidence="3">Gfo/Idh/MocA family oxidoreductase</fullName>
    </submittedName>
</protein>
<dbReference type="InterPro" id="IPR036291">
    <property type="entry name" value="NAD(P)-bd_dom_sf"/>
</dbReference>
<feature type="domain" description="Gfo/Idh/MocA-like oxidoreductase N-terminal" evidence="1">
    <location>
        <begin position="3"/>
        <end position="119"/>
    </location>
</feature>
<evidence type="ECO:0000259" key="1">
    <source>
        <dbReference type="Pfam" id="PF01408"/>
    </source>
</evidence>
<dbReference type="SUPFAM" id="SSF51735">
    <property type="entry name" value="NAD(P)-binding Rossmann-fold domains"/>
    <property type="match status" value="1"/>
</dbReference>
<dbReference type="PANTHER" id="PTHR43054">
    <property type="match status" value="1"/>
</dbReference>
<accession>A0A9D2BAL4</accession>
<feature type="domain" description="GFO/IDH/MocA-like oxidoreductase" evidence="2">
    <location>
        <begin position="138"/>
        <end position="246"/>
    </location>
</feature>
<dbReference type="Proteomes" id="UP000886721">
    <property type="component" value="Unassembled WGS sequence"/>
</dbReference>
<sequence length="329" mass="37531">MVRLATIGTNFITDWLMEGVQELDDIQLVAVYSRDMEKGKTFAAKYGVEKVYDNYEEMAKDPQIDAVYVASPTYMHYTHSITMINYGKHVLCEKPVCSNREELDLLIEAAKEKQVVFMEAMKNVHSPGFQAIKENLSKIGDVRRATIQYCQYSSRYDKFKNGIIENAFNPKLSNGALMDIGSYCTHFLASLFGAPKKILSDSIFLKNGVDGAGSIIASYEDKQAELLYSKITDSQLPTQIQGEKGCMIIEECPIIKKITILYRNGEKEELEFEARDNPMIFETKDFIQLIEEKNVDHEFLESSRIEMDISDEVRQQNGIVFPADKIREQ</sequence>
<dbReference type="Pfam" id="PF01408">
    <property type="entry name" value="GFO_IDH_MocA"/>
    <property type="match status" value="1"/>
</dbReference>
<organism evidence="3 4">
    <name type="scientific">Candidatus Anaerostipes excrementavium</name>
    <dbReference type="NCBI Taxonomy" id="2838463"/>
    <lineage>
        <taxon>Bacteria</taxon>
        <taxon>Bacillati</taxon>
        <taxon>Bacillota</taxon>
        <taxon>Clostridia</taxon>
        <taxon>Lachnospirales</taxon>
        <taxon>Lachnospiraceae</taxon>
        <taxon>Anaerostipes</taxon>
    </lineage>
</organism>
<evidence type="ECO:0000259" key="2">
    <source>
        <dbReference type="Pfam" id="PF22725"/>
    </source>
</evidence>